<gene>
    <name evidence="1" type="ORF">B5807_04934</name>
</gene>
<evidence type="ECO:0008006" key="3">
    <source>
        <dbReference type="Google" id="ProtNLM"/>
    </source>
</evidence>
<dbReference type="PANTHER" id="PTHR45458:SF1">
    <property type="entry name" value="SHORT CHAIN DEHYDROGENASE"/>
    <property type="match status" value="1"/>
</dbReference>
<name>A0A1Y2M2I6_EPING</name>
<dbReference type="InterPro" id="IPR036291">
    <property type="entry name" value="NAD(P)-bd_dom_sf"/>
</dbReference>
<dbReference type="InParanoid" id="A0A1Y2M2I6"/>
<protein>
    <recommendedName>
        <fullName evidence="3">NAD(P)-binding protein</fullName>
    </recommendedName>
</protein>
<dbReference type="Proteomes" id="UP000193240">
    <property type="component" value="Unassembled WGS sequence"/>
</dbReference>
<dbReference type="Gene3D" id="3.40.50.720">
    <property type="entry name" value="NAD(P)-binding Rossmann-like Domain"/>
    <property type="match status" value="1"/>
</dbReference>
<proteinExistence type="predicted"/>
<keyword evidence="2" id="KW-1185">Reference proteome</keyword>
<dbReference type="InterPro" id="IPR052184">
    <property type="entry name" value="SDR_enzymes"/>
</dbReference>
<evidence type="ECO:0000313" key="1">
    <source>
        <dbReference type="EMBL" id="OSS50263.1"/>
    </source>
</evidence>
<evidence type="ECO:0000313" key="2">
    <source>
        <dbReference type="Proteomes" id="UP000193240"/>
    </source>
</evidence>
<dbReference type="PANTHER" id="PTHR45458">
    <property type="entry name" value="SHORT-CHAIN DEHYDROGENASE/REDUCTASE SDR"/>
    <property type="match status" value="1"/>
</dbReference>
<dbReference type="GO" id="GO:0016616">
    <property type="term" value="F:oxidoreductase activity, acting on the CH-OH group of donors, NAD or NADP as acceptor"/>
    <property type="evidence" value="ECO:0007669"/>
    <property type="project" value="TreeGrafter"/>
</dbReference>
<accession>A0A1Y2M2I6</accession>
<dbReference type="AlphaFoldDB" id="A0A1Y2M2I6"/>
<dbReference type="EMBL" id="KZ107842">
    <property type="protein sequence ID" value="OSS50263.1"/>
    <property type="molecule type" value="Genomic_DNA"/>
</dbReference>
<dbReference type="SUPFAM" id="SSF51735">
    <property type="entry name" value="NAD(P)-binding Rossmann-fold domains"/>
    <property type="match status" value="1"/>
</dbReference>
<reference evidence="1 2" key="1">
    <citation type="journal article" date="2017" name="Genome Announc.">
        <title>Genome sequence of the saprophytic ascomycete Epicoccum nigrum ICMP 19927 strain isolated from New Zealand.</title>
        <authorList>
            <person name="Fokin M."/>
            <person name="Fleetwood D."/>
            <person name="Weir B.S."/>
            <person name="Villas-Boas S.G."/>
        </authorList>
    </citation>
    <scope>NUCLEOTIDE SEQUENCE [LARGE SCALE GENOMIC DNA]</scope>
    <source>
        <strain evidence="1 2">ICMP 19927</strain>
    </source>
</reference>
<sequence>MYPQDSDTLEKVNLTKLQKTFAVNTSGPLLLTQALLPSIELADRPLIAVMSPRFKTAANMLFYNLSVDLKPRNITVLVLHPGIVKTNMGRGWKQGDIEDAQGAVEPGSAVNALWKVLMGKGLESTGKFFYRNGEELPW</sequence>
<organism evidence="1 2">
    <name type="scientific">Epicoccum nigrum</name>
    <name type="common">Soil fungus</name>
    <name type="synonym">Epicoccum purpurascens</name>
    <dbReference type="NCBI Taxonomy" id="105696"/>
    <lineage>
        <taxon>Eukaryota</taxon>
        <taxon>Fungi</taxon>
        <taxon>Dikarya</taxon>
        <taxon>Ascomycota</taxon>
        <taxon>Pezizomycotina</taxon>
        <taxon>Dothideomycetes</taxon>
        <taxon>Pleosporomycetidae</taxon>
        <taxon>Pleosporales</taxon>
        <taxon>Pleosporineae</taxon>
        <taxon>Didymellaceae</taxon>
        <taxon>Epicoccum</taxon>
    </lineage>
</organism>